<evidence type="ECO:0000256" key="1">
    <source>
        <dbReference type="SAM" id="MobiDB-lite"/>
    </source>
</evidence>
<accession>A0A6L9MTM0</accession>
<reference evidence="2 3" key="1">
    <citation type="submission" date="2020-01" db="EMBL/GenBank/DDBJ databases">
        <title>Genomes of bacteria type strains.</title>
        <authorList>
            <person name="Chen J."/>
            <person name="Zhu S."/>
            <person name="Yang J."/>
        </authorList>
    </citation>
    <scope>NUCLEOTIDE SEQUENCE [LARGE SCALE GENOMIC DNA]</scope>
    <source>
        <strain evidence="2 3">LMG 22958</strain>
    </source>
</reference>
<feature type="region of interest" description="Disordered" evidence="1">
    <location>
        <begin position="77"/>
        <end position="104"/>
    </location>
</feature>
<sequence length="288" mass="30971">MAEPDVKNTRRAFVKRIGAGVAISSLPAQSVWGACNATGISGGSRVIAVTCEVPEISGGWSPGIWKKLAFPNLCAASADSKSSSNKDKNGNKGNKNYKSSSSIADTSEAPADEVPIGLQHALHAIVKIFGDNGKDMNLEYIAGVAKFIRDTTVTLGDGDTVEQVVFNLQDVLGKTVTGDSKMDLAAMYLNAFFGLSDWNTEINPFYDDIVEDFWGSHLVSSALDNGTENRNGTPRFPVPEDLEISSEIVTQYWDDGSSSIRFGETGKIPYVEEFKTNGQIDTTKLCPL</sequence>
<keyword evidence="3" id="KW-1185">Reference proteome</keyword>
<protein>
    <submittedName>
        <fullName evidence="2">Uncharacterized protein</fullName>
    </submittedName>
</protein>
<organism evidence="2 3">
    <name type="scientific">Alteromonas hispanica</name>
    <dbReference type="NCBI Taxonomy" id="315421"/>
    <lineage>
        <taxon>Bacteria</taxon>
        <taxon>Pseudomonadati</taxon>
        <taxon>Pseudomonadota</taxon>
        <taxon>Gammaproteobacteria</taxon>
        <taxon>Alteromonadales</taxon>
        <taxon>Alteromonadaceae</taxon>
        <taxon>Alteromonas/Salinimonas group</taxon>
        <taxon>Alteromonas</taxon>
    </lineage>
</organism>
<comment type="caution">
    <text evidence="2">The sequence shown here is derived from an EMBL/GenBank/DDBJ whole genome shotgun (WGS) entry which is preliminary data.</text>
</comment>
<gene>
    <name evidence="2" type="ORF">GTW09_08680</name>
</gene>
<evidence type="ECO:0000313" key="3">
    <source>
        <dbReference type="Proteomes" id="UP000478837"/>
    </source>
</evidence>
<dbReference type="RefSeq" id="WP_163111552.1">
    <property type="nucleotide sequence ID" value="NZ_JAAAWP010000004.1"/>
</dbReference>
<evidence type="ECO:0000313" key="2">
    <source>
        <dbReference type="EMBL" id="NDW21589.1"/>
    </source>
</evidence>
<dbReference type="EMBL" id="JAAAWP010000004">
    <property type="protein sequence ID" value="NDW21589.1"/>
    <property type="molecule type" value="Genomic_DNA"/>
</dbReference>
<name>A0A6L9MTM0_9ALTE</name>
<proteinExistence type="predicted"/>
<dbReference type="Proteomes" id="UP000478837">
    <property type="component" value="Unassembled WGS sequence"/>
</dbReference>
<feature type="compositionally biased region" description="Low complexity" evidence="1">
    <location>
        <begin position="91"/>
        <end position="102"/>
    </location>
</feature>
<dbReference type="AlphaFoldDB" id="A0A6L9MTM0"/>
<dbReference type="PROSITE" id="PS51257">
    <property type="entry name" value="PROKAR_LIPOPROTEIN"/>
    <property type="match status" value="1"/>
</dbReference>